<evidence type="ECO:0000256" key="1">
    <source>
        <dbReference type="SAM" id="MobiDB-lite"/>
    </source>
</evidence>
<dbReference type="Gene3D" id="1.10.10.60">
    <property type="entry name" value="Homeodomain-like"/>
    <property type="match status" value="1"/>
</dbReference>
<accession>A0A132NUH4</accession>
<evidence type="ECO:0000313" key="4">
    <source>
        <dbReference type="Proteomes" id="UP000070089"/>
    </source>
</evidence>
<organism evidence="3 4">
    <name type="scientific">Giardia duodenalis assemblage B</name>
    <dbReference type="NCBI Taxonomy" id="1394984"/>
    <lineage>
        <taxon>Eukaryota</taxon>
        <taxon>Metamonada</taxon>
        <taxon>Diplomonadida</taxon>
        <taxon>Hexamitidae</taxon>
        <taxon>Giardiinae</taxon>
        <taxon>Giardia</taxon>
    </lineage>
</organism>
<sequence>MGARERPCKPRHSGPKEQSNLKITSLSKLTKNTIKKSGSEKISSMARQSTGRKWTLQEEIRLLALFVAVGPDWPKISEYFEDRQPSTIKCKLNNMLRYALVGTNDRVDDVGRFTKRIANEIKSKSCTLFQYHSQYLSKLPLTKMEPFIRKELDTILPQLELQAKAESSNHHMAADKNKQKAMCSCLPSATALQQFQPVSAMDYSDLPLPQGFNPSWFNSVFPCPPSRTEPITQWKSFPYDPRCLSQPSLTESPFKLLPPGIGTPPPFYPPAPLNGSRSTPLSALSSIDPPYSNEVCGYSLRIPVS</sequence>
<dbReference type="OrthoDB" id="10257544at2759"/>
<dbReference type="InterPro" id="IPR001005">
    <property type="entry name" value="SANT/Myb"/>
</dbReference>
<reference evidence="3 4" key="1">
    <citation type="journal article" date="2015" name="Mol. Biochem. Parasitol.">
        <title>Identification of polymorphic genes for use in assemblage B genotyping assays through comparative genomics of multiple assemblage B Giardia duodenalis isolates.</title>
        <authorList>
            <person name="Wielinga C."/>
            <person name="Thompson R.C."/>
            <person name="Monis P."/>
            <person name="Ryan U."/>
        </authorList>
    </citation>
    <scope>NUCLEOTIDE SEQUENCE [LARGE SCALE GENOMIC DNA]</scope>
    <source>
        <strain evidence="3 4">BAH15c1</strain>
    </source>
</reference>
<dbReference type="PROSITE" id="PS50090">
    <property type="entry name" value="MYB_LIKE"/>
    <property type="match status" value="1"/>
</dbReference>
<evidence type="ECO:0000259" key="2">
    <source>
        <dbReference type="PROSITE" id="PS50090"/>
    </source>
</evidence>
<dbReference type="Proteomes" id="UP000070089">
    <property type="component" value="Unassembled WGS sequence"/>
</dbReference>
<dbReference type="VEuPathDB" id="GiardiaDB:QR46_2290"/>
<dbReference type="EMBL" id="JXTI01000059">
    <property type="protein sequence ID" value="KWX13705.1"/>
    <property type="molecule type" value="Genomic_DNA"/>
</dbReference>
<gene>
    <name evidence="3" type="ORF">QR46_2290</name>
</gene>
<dbReference type="SUPFAM" id="SSF46689">
    <property type="entry name" value="Homeodomain-like"/>
    <property type="match status" value="1"/>
</dbReference>
<dbReference type="InterPro" id="IPR009057">
    <property type="entry name" value="Homeodomain-like_sf"/>
</dbReference>
<evidence type="ECO:0000313" key="3">
    <source>
        <dbReference type="EMBL" id="KWX13705.1"/>
    </source>
</evidence>
<comment type="caution">
    <text evidence="3">The sequence shown here is derived from an EMBL/GenBank/DDBJ whole genome shotgun (WGS) entry which is preliminary data.</text>
</comment>
<feature type="domain" description="Myb-like" evidence="2">
    <location>
        <begin position="53"/>
        <end position="96"/>
    </location>
</feature>
<protein>
    <recommendedName>
        <fullName evidence="2">Myb-like domain-containing protein</fullName>
    </recommendedName>
</protein>
<dbReference type="AlphaFoldDB" id="A0A132NUH4"/>
<name>A0A132NUH4_GIAIN</name>
<feature type="region of interest" description="Disordered" evidence="1">
    <location>
        <begin position="1"/>
        <end position="20"/>
    </location>
</feature>
<proteinExistence type="predicted"/>